<feature type="domain" description="Pectinesterase catalytic" evidence="9">
    <location>
        <begin position="57"/>
        <end position="354"/>
    </location>
</feature>
<proteinExistence type="inferred from homology"/>
<evidence type="ECO:0000256" key="7">
    <source>
        <dbReference type="ARBA" id="ARBA00047928"/>
    </source>
</evidence>
<keyword evidence="11" id="KW-1185">Reference proteome</keyword>
<comment type="similarity">
    <text evidence="2">Belongs to the pectinesterase family.</text>
</comment>
<comment type="catalytic activity">
    <reaction evidence="7">
        <text>[(1-&gt;4)-alpha-D-galacturonosyl methyl ester](n) + n H2O = [(1-&gt;4)-alpha-D-galacturonosyl](n) + n methanol + n H(+)</text>
        <dbReference type="Rhea" id="RHEA:22380"/>
        <dbReference type="Rhea" id="RHEA-COMP:14570"/>
        <dbReference type="Rhea" id="RHEA-COMP:14573"/>
        <dbReference type="ChEBI" id="CHEBI:15377"/>
        <dbReference type="ChEBI" id="CHEBI:15378"/>
        <dbReference type="ChEBI" id="CHEBI:17790"/>
        <dbReference type="ChEBI" id="CHEBI:140522"/>
        <dbReference type="ChEBI" id="CHEBI:140523"/>
        <dbReference type="EC" id="3.1.1.11"/>
    </reaction>
</comment>
<gene>
    <name evidence="10" type="ORF">ZOSMA_589G00010</name>
</gene>
<keyword evidence="6" id="KW-0325">Glycoprotein</keyword>
<protein>
    <recommendedName>
        <fullName evidence="3">pectinesterase</fullName>
        <ecNumber evidence="3">3.1.1.11</ecNumber>
    </recommendedName>
</protein>
<dbReference type="Pfam" id="PF01095">
    <property type="entry name" value="Pectinesterase"/>
    <property type="match status" value="1"/>
</dbReference>
<dbReference type="PANTHER" id="PTHR31321">
    <property type="entry name" value="ACYL-COA THIOESTER HYDROLASE YBHC-RELATED"/>
    <property type="match status" value="1"/>
</dbReference>
<evidence type="ECO:0000256" key="1">
    <source>
        <dbReference type="ARBA" id="ARBA00005184"/>
    </source>
</evidence>
<keyword evidence="4" id="KW-0378">Hydrolase</keyword>
<dbReference type="UniPathway" id="UPA00545">
    <property type="reaction ID" value="UER00823"/>
</dbReference>
<evidence type="ECO:0000256" key="4">
    <source>
        <dbReference type="ARBA" id="ARBA00022801"/>
    </source>
</evidence>
<dbReference type="FunFam" id="2.160.20.10:FF:000013">
    <property type="entry name" value="Pectinesterase"/>
    <property type="match status" value="1"/>
</dbReference>
<reference evidence="11" key="1">
    <citation type="journal article" date="2016" name="Nature">
        <title>The genome of the seagrass Zostera marina reveals angiosperm adaptation to the sea.</title>
        <authorList>
            <person name="Olsen J.L."/>
            <person name="Rouze P."/>
            <person name="Verhelst B."/>
            <person name="Lin Y.-C."/>
            <person name="Bayer T."/>
            <person name="Collen J."/>
            <person name="Dattolo E."/>
            <person name="De Paoli E."/>
            <person name="Dittami S."/>
            <person name="Maumus F."/>
            <person name="Michel G."/>
            <person name="Kersting A."/>
            <person name="Lauritano C."/>
            <person name="Lohaus R."/>
            <person name="Toepel M."/>
            <person name="Tonon T."/>
            <person name="Vanneste K."/>
            <person name="Amirebrahimi M."/>
            <person name="Brakel J."/>
            <person name="Bostroem C."/>
            <person name="Chovatia M."/>
            <person name="Grimwood J."/>
            <person name="Jenkins J.W."/>
            <person name="Jueterbock A."/>
            <person name="Mraz A."/>
            <person name="Stam W.T."/>
            <person name="Tice H."/>
            <person name="Bornberg-Bauer E."/>
            <person name="Green P.J."/>
            <person name="Pearson G.A."/>
            <person name="Procaccini G."/>
            <person name="Duarte C.M."/>
            <person name="Schmutz J."/>
            <person name="Reusch T.B.H."/>
            <person name="Van de Peer Y."/>
        </authorList>
    </citation>
    <scope>NUCLEOTIDE SEQUENCE [LARGE SCALE GENOMIC DNA]</scope>
    <source>
        <strain evidence="11">cv. Finnish</strain>
    </source>
</reference>
<dbReference type="EMBL" id="LFYR01001605">
    <property type="protein sequence ID" value="KMZ60652.1"/>
    <property type="molecule type" value="Genomic_DNA"/>
</dbReference>
<comment type="pathway">
    <text evidence="1">Glycan metabolism; pectin degradation; 2-dehydro-3-deoxy-D-gluconate from pectin: step 1/5.</text>
</comment>
<dbReference type="SUPFAM" id="SSF51126">
    <property type="entry name" value="Pectin lyase-like"/>
    <property type="match status" value="1"/>
</dbReference>
<dbReference type="EC" id="3.1.1.11" evidence="3"/>
<organism evidence="10 11">
    <name type="scientific">Zostera marina</name>
    <name type="common">Eelgrass</name>
    <dbReference type="NCBI Taxonomy" id="29655"/>
    <lineage>
        <taxon>Eukaryota</taxon>
        <taxon>Viridiplantae</taxon>
        <taxon>Streptophyta</taxon>
        <taxon>Embryophyta</taxon>
        <taxon>Tracheophyta</taxon>
        <taxon>Spermatophyta</taxon>
        <taxon>Magnoliopsida</taxon>
        <taxon>Liliopsida</taxon>
        <taxon>Zosteraceae</taxon>
        <taxon>Zostera</taxon>
    </lineage>
</organism>
<evidence type="ECO:0000313" key="10">
    <source>
        <dbReference type="EMBL" id="KMZ60652.1"/>
    </source>
</evidence>
<dbReference type="InterPro" id="IPR000070">
    <property type="entry name" value="Pectinesterase_cat"/>
</dbReference>
<dbReference type="GO" id="GO:0045490">
    <property type="term" value="P:pectin catabolic process"/>
    <property type="evidence" value="ECO:0000318"/>
    <property type="project" value="GO_Central"/>
</dbReference>
<dbReference type="Proteomes" id="UP000036987">
    <property type="component" value="Unassembled WGS sequence"/>
</dbReference>
<dbReference type="STRING" id="29655.A0A0K9NXA3"/>
<comment type="caution">
    <text evidence="10">The sequence shown here is derived from an EMBL/GenBank/DDBJ whole genome shotgun (WGS) entry which is preliminary data.</text>
</comment>
<evidence type="ECO:0000256" key="5">
    <source>
        <dbReference type="ARBA" id="ARBA00023085"/>
    </source>
</evidence>
<dbReference type="AlphaFoldDB" id="A0A0K9NXA3"/>
<dbReference type="GO" id="GO:0042545">
    <property type="term" value="P:cell wall modification"/>
    <property type="evidence" value="ECO:0007669"/>
    <property type="project" value="InterPro"/>
</dbReference>
<dbReference type="InterPro" id="IPR011050">
    <property type="entry name" value="Pectin_lyase_fold/virulence"/>
</dbReference>
<accession>A0A0K9NXA3</accession>
<evidence type="ECO:0000256" key="8">
    <source>
        <dbReference type="ARBA" id="ARBA00057335"/>
    </source>
</evidence>
<comment type="function">
    <text evidence="8">Acts in the modification of cell walls via demethylesterification of cell wall pectin.</text>
</comment>
<dbReference type="GO" id="GO:0030599">
    <property type="term" value="F:pectinesterase activity"/>
    <property type="evidence" value="ECO:0000318"/>
    <property type="project" value="GO_Central"/>
</dbReference>
<evidence type="ECO:0000313" key="11">
    <source>
        <dbReference type="Proteomes" id="UP000036987"/>
    </source>
</evidence>
<evidence type="ECO:0000256" key="2">
    <source>
        <dbReference type="ARBA" id="ARBA00008891"/>
    </source>
</evidence>
<name>A0A0K9NXA3_ZOSMR</name>
<dbReference type="OMA" id="HYYERCY"/>
<dbReference type="InterPro" id="IPR012334">
    <property type="entry name" value="Pectin_lyas_fold"/>
</dbReference>
<keyword evidence="5" id="KW-0063">Aspartyl esterase</keyword>
<dbReference type="OrthoDB" id="2019149at2759"/>
<evidence type="ECO:0000259" key="9">
    <source>
        <dbReference type="Pfam" id="PF01095"/>
    </source>
</evidence>
<dbReference type="PANTHER" id="PTHR31321:SF134">
    <property type="entry name" value="PECTINESTERASE"/>
    <property type="match status" value="1"/>
</dbReference>
<sequence>MYVSVSLQDDNRLYQPTLHEFIRNRPIWNYVIKLPICDSKRPPRAGLQLASDSTETIIVGQTEQFQFKTVQSAIDSIPDDNQQWIKIHIQAGTYSEQVIIPKNKGFILLEGEDRDQTIILQSKSLTVEKLHPDEYQKIIFDTTLEGSATFTSESDNILVKDITFKNDYLKSTGLIKQAVAAAVKGDKTSFYNCKFVSFQDTLYDRSGRHYFSNCYIEGHVDYIFGHGQSIYEGCTLFSSSDENGSKGWITAQGRLKSTDPDGFVFKDCDLTGPGLSYLGRAWGSFSKVIFYRSKMTDAIIPEGWDQWHESPSNLEYYEYDCTGPGSSLGSRVNWLKSLSSNDIELYSEYSFIDNEGWINDQPK</sequence>
<evidence type="ECO:0000256" key="6">
    <source>
        <dbReference type="ARBA" id="ARBA00023180"/>
    </source>
</evidence>
<dbReference type="Gene3D" id="2.160.20.10">
    <property type="entry name" value="Single-stranded right-handed beta-helix, Pectin lyase-like"/>
    <property type="match status" value="1"/>
</dbReference>
<evidence type="ECO:0000256" key="3">
    <source>
        <dbReference type="ARBA" id="ARBA00013229"/>
    </source>
</evidence>